<protein>
    <submittedName>
        <fullName evidence="1">Uncharacterized protein</fullName>
    </submittedName>
</protein>
<dbReference type="Proteomes" id="UP001497516">
    <property type="component" value="Chromosome 9"/>
</dbReference>
<organism evidence="1 2">
    <name type="scientific">Linum trigynum</name>
    <dbReference type="NCBI Taxonomy" id="586398"/>
    <lineage>
        <taxon>Eukaryota</taxon>
        <taxon>Viridiplantae</taxon>
        <taxon>Streptophyta</taxon>
        <taxon>Embryophyta</taxon>
        <taxon>Tracheophyta</taxon>
        <taxon>Spermatophyta</taxon>
        <taxon>Magnoliopsida</taxon>
        <taxon>eudicotyledons</taxon>
        <taxon>Gunneridae</taxon>
        <taxon>Pentapetalae</taxon>
        <taxon>rosids</taxon>
        <taxon>fabids</taxon>
        <taxon>Malpighiales</taxon>
        <taxon>Linaceae</taxon>
        <taxon>Linum</taxon>
    </lineage>
</organism>
<dbReference type="EMBL" id="OZ034822">
    <property type="protein sequence ID" value="CAL1411767.1"/>
    <property type="molecule type" value="Genomic_DNA"/>
</dbReference>
<evidence type="ECO:0000313" key="1">
    <source>
        <dbReference type="EMBL" id="CAL1411767.1"/>
    </source>
</evidence>
<accession>A0AAV2GMV9</accession>
<dbReference type="AlphaFoldDB" id="A0AAV2GMV9"/>
<keyword evidence="2" id="KW-1185">Reference proteome</keyword>
<evidence type="ECO:0000313" key="2">
    <source>
        <dbReference type="Proteomes" id="UP001497516"/>
    </source>
</evidence>
<name>A0AAV2GMV9_9ROSI</name>
<proteinExistence type="predicted"/>
<gene>
    <name evidence="1" type="ORF">LTRI10_LOCUS51103</name>
</gene>
<sequence>MKALLQGVCCFPDFADWVAQLRWAETAWSRSTDAATVGRVLWVIGISMIWKEHCAIVHGERGALTPAQMVMKVKQEFSIFASIQIEFQLKVQKTLEVI</sequence>
<reference evidence="1 2" key="1">
    <citation type="submission" date="2024-04" db="EMBL/GenBank/DDBJ databases">
        <authorList>
            <person name="Fracassetti M."/>
        </authorList>
    </citation>
    <scope>NUCLEOTIDE SEQUENCE [LARGE SCALE GENOMIC DNA]</scope>
</reference>